<dbReference type="Proteomes" id="UP001458880">
    <property type="component" value="Unassembled WGS sequence"/>
</dbReference>
<protein>
    <submittedName>
        <fullName evidence="1">Uncharacterized protein</fullName>
    </submittedName>
</protein>
<name>A0AAW1MFF7_POPJA</name>
<organism evidence="1 2">
    <name type="scientific">Popillia japonica</name>
    <name type="common">Japanese beetle</name>
    <dbReference type="NCBI Taxonomy" id="7064"/>
    <lineage>
        <taxon>Eukaryota</taxon>
        <taxon>Metazoa</taxon>
        <taxon>Ecdysozoa</taxon>
        <taxon>Arthropoda</taxon>
        <taxon>Hexapoda</taxon>
        <taxon>Insecta</taxon>
        <taxon>Pterygota</taxon>
        <taxon>Neoptera</taxon>
        <taxon>Endopterygota</taxon>
        <taxon>Coleoptera</taxon>
        <taxon>Polyphaga</taxon>
        <taxon>Scarabaeiformia</taxon>
        <taxon>Scarabaeidae</taxon>
        <taxon>Rutelinae</taxon>
        <taxon>Popillia</taxon>
    </lineage>
</organism>
<sequence length="112" mass="13286">MLQNTRIAPNARMERLLLRIQPYNFFVKHQNGKPKPSDYLSRYPIRQGEHNSKVEQYVRFIVANYTPKAMTTDEVQVAAKNDPIFTRMKESLKRNNCDWKHPKLTPRINSQK</sequence>
<keyword evidence="2" id="KW-1185">Reference proteome</keyword>
<evidence type="ECO:0000313" key="2">
    <source>
        <dbReference type="Proteomes" id="UP001458880"/>
    </source>
</evidence>
<accession>A0AAW1MFF7</accession>
<proteinExistence type="predicted"/>
<evidence type="ECO:0000313" key="1">
    <source>
        <dbReference type="EMBL" id="KAK9744524.1"/>
    </source>
</evidence>
<dbReference type="AlphaFoldDB" id="A0AAW1MFF7"/>
<gene>
    <name evidence="1" type="ORF">QE152_g7747</name>
</gene>
<dbReference type="EMBL" id="JASPKY010000057">
    <property type="protein sequence ID" value="KAK9744524.1"/>
    <property type="molecule type" value="Genomic_DNA"/>
</dbReference>
<comment type="caution">
    <text evidence="1">The sequence shown here is derived from an EMBL/GenBank/DDBJ whole genome shotgun (WGS) entry which is preliminary data.</text>
</comment>
<reference evidence="1 2" key="1">
    <citation type="journal article" date="2024" name="BMC Genomics">
        <title>De novo assembly and annotation of Popillia japonica's genome with initial clues to its potential as an invasive pest.</title>
        <authorList>
            <person name="Cucini C."/>
            <person name="Boschi S."/>
            <person name="Funari R."/>
            <person name="Cardaioli E."/>
            <person name="Iannotti N."/>
            <person name="Marturano G."/>
            <person name="Paoli F."/>
            <person name="Bruttini M."/>
            <person name="Carapelli A."/>
            <person name="Frati F."/>
            <person name="Nardi F."/>
        </authorList>
    </citation>
    <scope>NUCLEOTIDE SEQUENCE [LARGE SCALE GENOMIC DNA]</scope>
    <source>
        <strain evidence="1">DMR45628</strain>
    </source>
</reference>